<protein>
    <recommendedName>
        <fullName evidence="4">Glutamate/phenylalanine/leucine/valine/L-tryptophan dehydrogenase C-terminal domain-containing protein</fullName>
    </recommendedName>
</protein>
<dbReference type="AlphaFoldDB" id="A0A0F9CXB1"/>
<dbReference type="PRINTS" id="PR00082">
    <property type="entry name" value="GLFDHDRGNASE"/>
</dbReference>
<keyword evidence="3" id="KW-0520">NAD</keyword>
<evidence type="ECO:0000256" key="1">
    <source>
        <dbReference type="ARBA" id="ARBA00006382"/>
    </source>
</evidence>
<dbReference type="Gene3D" id="3.40.50.10860">
    <property type="entry name" value="Leucine Dehydrogenase, chain A, domain 1"/>
    <property type="match status" value="1"/>
</dbReference>
<dbReference type="PANTHER" id="PTHR42722">
    <property type="entry name" value="LEUCINE DEHYDROGENASE"/>
    <property type="match status" value="1"/>
</dbReference>
<dbReference type="InterPro" id="IPR006096">
    <property type="entry name" value="Glu/Leu/Phe/Val/Trp_DH_C"/>
</dbReference>
<sequence length="382" mass="42449">MSTDIQKNITKKKNNIKKYLDFTFEDLRIEGYEAVYKITNEKTNLLAIIAMHNTTLGTALGGTRIAKYKSFDDALTDVLRLSKGMTYKAAMAEVGFGGGKSVIVIQDDKDKTEILLKSFGEAVDILEGKYICSEDMGCSPKEVMIIHEKTKYVVGLPHEKSSGNPSKFTAWGVFKGILATLKKLYGSTSIKGKKVAIQGMGSVSHYLIEHLFWHGADLIISDIDETKLKKFVNVAKMVNPEDIHKQECDIFVPSAIGGTINDETIKDLKCKAICGAANNQLLEDSHAQILKDKNILYAPDFVVNAGGLINVSFELDKEGYCPIKSRNKIDNIYTSLLEIFKIAQQNDITTNEAAIKLAQFKMKSGIGKRTDKLYFHHSKEND</sequence>
<dbReference type="InterPro" id="IPR046346">
    <property type="entry name" value="Aminoacid_DH-like_N_sf"/>
</dbReference>
<dbReference type="InterPro" id="IPR016211">
    <property type="entry name" value="Glu/Phe/Leu/Val/Trp_DH_bac/arc"/>
</dbReference>
<dbReference type="GO" id="GO:0006520">
    <property type="term" value="P:amino acid metabolic process"/>
    <property type="evidence" value="ECO:0007669"/>
    <property type="project" value="InterPro"/>
</dbReference>
<dbReference type="Pfam" id="PF02812">
    <property type="entry name" value="ELFV_dehydrog_N"/>
    <property type="match status" value="1"/>
</dbReference>
<evidence type="ECO:0000313" key="5">
    <source>
        <dbReference type="EMBL" id="KKL10251.1"/>
    </source>
</evidence>
<reference evidence="5" key="1">
    <citation type="journal article" date="2015" name="Nature">
        <title>Complex archaea that bridge the gap between prokaryotes and eukaryotes.</title>
        <authorList>
            <person name="Spang A."/>
            <person name="Saw J.H."/>
            <person name="Jorgensen S.L."/>
            <person name="Zaremba-Niedzwiedzka K."/>
            <person name="Martijn J."/>
            <person name="Lind A.E."/>
            <person name="van Eijk R."/>
            <person name="Schleper C."/>
            <person name="Guy L."/>
            <person name="Ettema T.J."/>
        </authorList>
    </citation>
    <scope>NUCLEOTIDE SEQUENCE</scope>
</reference>
<dbReference type="Gene3D" id="3.40.50.720">
    <property type="entry name" value="NAD(P)-binding Rossmann-like Domain"/>
    <property type="match status" value="1"/>
</dbReference>
<feature type="domain" description="Glutamate/phenylalanine/leucine/valine/L-tryptophan dehydrogenase C-terminal" evidence="4">
    <location>
        <begin position="163"/>
        <end position="370"/>
    </location>
</feature>
<organism evidence="5">
    <name type="scientific">marine sediment metagenome</name>
    <dbReference type="NCBI Taxonomy" id="412755"/>
    <lineage>
        <taxon>unclassified sequences</taxon>
        <taxon>metagenomes</taxon>
        <taxon>ecological metagenomes</taxon>
    </lineage>
</organism>
<dbReference type="InterPro" id="IPR006097">
    <property type="entry name" value="Glu/Leu/Phe/Val/Trp_DH_dimer"/>
</dbReference>
<comment type="similarity">
    <text evidence="1">Belongs to the Glu/Leu/Phe/Val dehydrogenases family.</text>
</comment>
<dbReference type="SMART" id="SM00839">
    <property type="entry name" value="ELFV_dehydrog"/>
    <property type="match status" value="1"/>
</dbReference>
<proteinExistence type="inferred from homology"/>
<dbReference type="PIRSF" id="PIRSF000188">
    <property type="entry name" value="Phe_leu_dh"/>
    <property type="match status" value="1"/>
</dbReference>
<dbReference type="Pfam" id="PF00208">
    <property type="entry name" value="ELFV_dehydrog"/>
    <property type="match status" value="1"/>
</dbReference>
<keyword evidence="2" id="KW-0560">Oxidoreductase</keyword>
<dbReference type="SUPFAM" id="SSF51735">
    <property type="entry name" value="NAD(P)-binding Rossmann-fold domains"/>
    <property type="match status" value="1"/>
</dbReference>
<dbReference type="PANTHER" id="PTHR42722:SF1">
    <property type="entry name" value="VALINE DEHYDROGENASE"/>
    <property type="match status" value="1"/>
</dbReference>
<dbReference type="GO" id="GO:0016639">
    <property type="term" value="F:oxidoreductase activity, acting on the CH-NH2 group of donors, NAD or NADP as acceptor"/>
    <property type="evidence" value="ECO:0007669"/>
    <property type="project" value="InterPro"/>
</dbReference>
<accession>A0A0F9CXB1</accession>
<evidence type="ECO:0000256" key="3">
    <source>
        <dbReference type="ARBA" id="ARBA00023027"/>
    </source>
</evidence>
<evidence type="ECO:0000259" key="4">
    <source>
        <dbReference type="SMART" id="SM00839"/>
    </source>
</evidence>
<name>A0A0F9CXB1_9ZZZZ</name>
<dbReference type="InterPro" id="IPR036291">
    <property type="entry name" value="NAD(P)-bd_dom_sf"/>
</dbReference>
<dbReference type="SUPFAM" id="SSF53223">
    <property type="entry name" value="Aminoacid dehydrogenase-like, N-terminal domain"/>
    <property type="match status" value="1"/>
</dbReference>
<dbReference type="InterPro" id="IPR006095">
    <property type="entry name" value="Glu/Leu/Phe/Val/Trp_DH"/>
</dbReference>
<gene>
    <name evidence="5" type="ORF">LCGC14_2557700</name>
</gene>
<evidence type="ECO:0000256" key="2">
    <source>
        <dbReference type="ARBA" id="ARBA00023002"/>
    </source>
</evidence>
<dbReference type="CDD" id="cd01075">
    <property type="entry name" value="NAD_bind_Leu_Phe_Val_DH"/>
    <property type="match status" value="1"/>
</dbReference>
<dbReference type="EMBL" id="LAZR01042136">
    <property type="protein sequence ID" value="KKL10251.1"/>
    <property type="molecule type" value="Genomic_DNA"/>
</dbReference>
<comment type="caution">
    <text evidence="5">The sequence shown here is derived from an EMBL/GenBank/DDBJ whole genome shotgun (WGS) entry which is preliminary data.</text>
</comment>